<proteinExistence type="predicted"/>
<evidence type="ECO:0000313" key="4">
    <source>
        <dbReference type="Proteomes" id="UP001652622"/>
    </source>
</evidence>
<dbReference type="Gene3D" id="2.60.40.10">
    <property type="entry name" value="Immunoglobulins"/>
    <property type="match status" value="1"/>
</dbReference>
<evidence type="ECO:0000313" key="5">
    <source>
        <dbReference type="RefSeq" id="XP_060540901.1"/>
    </source>
</evidence>
<dbReference type="InterPro" id="IPR050488">
    <property type="entry name" value="Ig_Fc_receptor"/>
</dbReference>
<sequence>MKEEEEVLLWMNLGADSRTDSSPSTSRLSFFPPHSIFVQGEEMTLKCSVPDTHQLQIFFFRCKNESGSPILEKAHQRNTWNISTAHLNETRKLICSCWSKTHTGTGTKWSYSPQSDSREFLVVEIPPPPLLKLDPLSQREKEGDCLFLLCSAEGSLTEKEFHFYKDGVEITSSEEGLLEPSREPTNPLQRASLRIPHASFSHSGEFACSYEEKRSNRWVTSSWSQGTNITVERGRRRFGCG</sequence>
<protein>
    <submittedName>
        <fullName evidence="5">Uncharacterized protein LOC132709902</fullName>
    </submittedName>
</protein>
<organism evidence="4 5">
    <name type="scientific">Pantherophis guttatus</name>
    <name type="common">Corn snake</name>
    <name type="synonym">Elaphe guttata</name>
    <dbReference type="NCBI Taxonomy" id="94885"/>
    <lineage>
        <taxon>Eukaryota</taxon>
        <taxon>Metazoa</taxon>
        <taxon>Chordata</taxon>
        <taxon>Craniata</taxon>
        <taxon>Vertebrata</taxon>
        <taxon>Euteleostomi</taxon>
        <taxon>Lepidosauria</taxon>
        <taxon>Squamata</taxon>
        <taxon>Bifurcata</taxon>
        <taxon>Unidentata</taxon>
        <taxon>Episquamata</taxon>
        <taxon>Toxicofera</taxon>
        <taxon>Serpentes</taxon>
        <taxon>Colubroidea</taxon>
        <taxon>Colubridae</taxon>
        <taxon>Colubrinae</taxon>
        <taxon>Pantherophis</taxon>
    </lineage>
</organism>
<keyword evidence="1" id="KW-0732">Signal</keyword>
<dbReference type="PANTHER" id="PTHR11481">
    <property type="entry name" value="IMMUNOGLOBULIN FC RECEPTOR"/>
    <property type="match status" value="1"/>
</dbReference>
<dbReference type="RefSeq" id="XP_060540901.1">
    <property type="nucleotide sequence ID" value="XM_060684918.1"/>
</dbReference>
<reference evidence="5" key="1">
    <citation type="submission" date="2025-08" db="UniProtKB">
        <authorList>
            <consortium name="RefSeq"/>
        </authorList>
    </citation>
    <scope>IDENTIFICATION</scope>
    <source>
        <tissue evidence="5">Blood</tissue>
    </source>
</reference>
<dbReference type="InterPro" id="IPR036179">
    <property type="entry name" value="Ig-like_dom_sf"/>
</dbReference>
<gene>
    <name evidence="5" type="primary">LOC132709902</name>
</gene>
<evidence type="ECO:0000259" key="3">
    <source>
        <dbReference type="PROSITE" id="PS50835"/>
    </source>
</evidence>
<dbReference type="PANTHER" id="PTHR11481:SF60">
    <property type="entry name" value="IG-LIKE DOMAIN-CONTAINING PROTEIN"/>
    <property type="match status" value="1"/>
</dbReference>
<dbReference type="SMART" id="SM00409">
    <property type="entry name" value="IG"/>
    <property type="match status" value="2"/>
</dbReference>
<evidence type="ECO:0000256" key="1">
    <source>
        <dbReference type="ARBA" id="ARBA00022729"/>
    </source>
</evidence>
<dbReference type="SUPFAM" id="SSF48726">
    <property type="entry name" value="Immunoglobulin"/>
    <property type="match status" value="1"/>
</dbReference>
<keyword evidence="4" id="KW-1185">Reference proteome</keyword>
<dbReference type="InterPro" id="IPR007110">
    <property type="entry name" value="Ig-like_dom"/>
</dbReference>
<dbReference type="InterPro" id="IPR003599">
    <property type="entry name" value="Ig_sub"/>
</dbReference>
<name>A0ABM3YXP6_PANGU</name>
<accession>A0ABM3YXP6</accession>
<dbReference type="Proteomes" id="UP001652622">
    <property type="component" value="Unplaced"/>
</dbReference>
<dbReference type="PROSITE" id="PS50835">
    <property type="entry name" value="IG_LIKE"/>
    <property type="match status" value="1"/>
</dbReference>
<feature type="domain" description="Ig-like" evidence="3">
    <location>
        <begin position="128"/>
        <end position="220"/>
    </location>
</feature>
<dbReference type="InterPro" id="IPR013783">
    <property type="entry name" value="Ig-like_fold"/>
</dbReference>
<dbReference type="GeneID" id="132709902"/>
<evidence type="ECO:0000256" key="2">
    <source>
        <dbReference type="ARBA" id="ARBA00023157"/>
    </source>
</evidence>
<keyword evidence="2" id="KW-1015">Disulfide bond</keyword>